<keyword evidence="3" id="KW-1185">Reference proteome</keyword>
<proteinExistence type="predicted"/>
<evidence type="ECO:0000313" key="3">
    <source>
        <dbReference type="Proteomes" id="UP000759443"/>
    </source>
</evidence>
<protein>
    <submittedName>
        <fullName evidence="2">Uncharacterized protein</fullName>
    </submittedName>
</protein>
<sequence>MKKFGTKDYPEIPEEIFLRKDGLWEALKAFCNMKREFRQLEDFYNTEWTIDDLKPKRRAYKLETSIQTKMAAFWESDIFREHHLRMGGEQKDLTKITAEALQDLVDAGTNKDRQDILRLNSVIYTEYRKGGEEGFKLAGQALAALVRLFQRLPGGDLLNAEQLRQMIVRSTKKRVRMDGKQKDPQTLTAKTLQEVVAAGTGKDRQNIKRLDAALIEALEKGSAVDLREARKIIDDLVALFRSLPGGSELDAAQLRKSIADSNRIGQRKKRAMKKRLVRFKEEVEQHTPDRYEVEESDDDSLTSFDPDDWEWGESDDSTEEDPEHDSLREYFATRDAQPPAAPVRNMANVPSAESEIVKAARRLECANFHTIYGTKKLMSDKQLKDFAVAVAKKEQPAGRKAACETLLKKSKISLAGTKFENSDHLAQALWQAANLKLRDKPVKKVIKYSRNWKMSEQDDES</sequence>
<gene>
    <name evidence="2" type="ORF">J2Z17_001434</name>
</gene>
<dbReference type="Proteomes" id="UP000759443">
    <property type="component" value="Unassembled WGS sequence"/>
</dbReference>
<comment type="caution">
    <text evidence="2">The sequence shown here is derived from an EMBL/GenBank/DDBJ whole genome shotgun (WGS) entry which is preliminary data.</text>
</comment>
<evidence type="ECO:0000256" key="1">
    <source>
        <dbReference type="SAM" id="MobiDB-lite"/>
    </source>
</evidence>
<accession>A0ABS4DWD0</accession>
<feature type="region of interest" description="Disordered" evidence="1">
    <location>
        <begin position="287"/>
        <end position="325"/>
    </location>
</feature>
<name>A0ABS4DWD0_9HYPH</name>
<reference evidence="2 3" key="1">
    <citation type="submission" date="2021-03" db="EMBL/GenBank/DDBJ databases">
        <title>Genomic Encyclopedia of Type Strains, Phase IV (KMG-IV): sequencing the most valuable type-strain genomes for metagenomic binning, comparative biology and taxonomic classification.</title>
        <authorList>
            <person name="Goeker M."/>
        </authorList>
    </citation>
    <scope>NUCLEOTIDE SEQUENCE [LARGE SCALE GENOMIC DNA]</scope>
    <source>
        <strain evidence="2 3">DSM 21600</strain>
    </source>
</reference>
<dbReference type="RefSeq" id="WP_209943542.1">
    <property type="nucleotide sequence ID" value="NZ_JAGGJU010000003.1"/>
</dbReference>
<feature type="compositionally biased region" description="Acidic residues" evidence="1">
    <location>
        <begin position="294"/>
        <end position="323"/>
    </location>
</feature>
<organism evidence="2 3">
    <name type="scientific">Rhizobium halophytocola</name>
    <dbReference type="NCBI Taxonomy" id="735519"/>
    <lineage>
        <taxon>Bacteria</taxon>
        <taxon>Pseudomonadati</taxon>
        <taxon>Pseudomonadota</taxon>
        <taxon>Alphaproteobacteria</taxon>
        <taxon>Hyphomicrobiales</taxon>
        <taxon>Rhizobiaceae</taxon>
        <taxon>Rhizobium/Agrobacterium group</taxon>
        <taxon>Rhizobium</taxon>
    </lineage>
</organism>
<dbReference type="EMBL" id="JAGGJU010000003">
    <property type="protein sequence ID" value="MBP1850013.1"/>
    <property type="molecule type" value="Genomic_DNA"/>
</dbReference>
<evidence type="ECO:0000313" key="2">
    <source>
        <dbReference type="EMBL" id="MBP1850013.1"/>
    </source>
</evidence>